<accession>A0AAE0L1A7</accession>
<evidence type="ECO:0000313" key="1">
    <source>
        <dbReference type="EMBL" id="KAK3268129.1"/>
    </source>
</evidence>
<comment type="caution">
    <text evidence="1">The sequence shown here is derived from an EMBL/GenBank/DDBJ whole genome shotgun (WGS) entry which is preliminary data.</text>
</comment>
<proteinExistence type="predicted"/>
<reference evidence="1 2" key="1">
    <citation type="journal article" date="2015" name="Genome Biol. Evol.">
        <title>Comparative Genomics of a Bacterivorous Green Alga Reveals Evolutionary Causalities and Consequences of Phago-Mixotrophic Mode of Nutrition.</title>
        <authorList>
            <person name="Burns J.A."/>
            <person name="Paasch A."/>
            <person name="Narechania A."/>
            <person name="Kim E."/>
        </authorList>
    </citation>
    <scope>NUCLEOTIDE SEQUENCE [LARGE SCALE GENOMIC DNA]</scope>
    <source>
        <strain evidence="1 2">PLY_AMNH</strain>
    </source>
</reference>
<dbReference type="AlphaFoldDB" id="A0AAE0L1A7"/>
<protein>
    <recommendedName>
        <fullName evidence="3">EF-hand domain-containing protein</fullName>
    </recommendedName>
</protein>
<evidence type="ECO:0008006" key="3">
    <source>
        <dbReference type="Google" id="ProtNLM"/>
    </source>
</evidence>
<name>A0AAE0L1A7_9CHLO</name>
<keyword evidence="2" id="KW-1185">Reference proteome</keyword>
<evidence type="ECO:0000313" key="2">
    <source>
        <dbReference type="Proteomes" id="UP001190700"/>
    </source>
</evidence>
<sequence>MERLQRMASHSADDKEFADHWRSISKSLDLFQTKVTISLTSITLNLAQAPIFTEGAQLRDFVESQGGWEAVKGDSSKREELVRKFNIDSQYIANELGAVTSTLKNMQQENQANFRVLQTQQQAGPYTYIQHEQIRETLWKTHLSPQNENISLDVFIRFFCEVFAKELSEVDHSEFKEKLRLEIDQDGNGMVNVTEADATFPPGNSIQQCIRYSNHSPIRKS</sequence>
<organism evidence="1 2">
    <name type="scientific">Cymbomonas tetramitiformis</name>
    <dbReference type="NCBI Taxonomy" id="36881"/>
    <lineage>
        <taxon>Eukaryota</taxon>
        <taxon>Viridiplantae</taxon>
        <taxon>Chlorophyta</taxon>
        <taxon>Pyramimonadophyceae</taxon>
        <taxon>Pyramimonadales</taxon>
        <taxon>Pyramimonadaceae</taxon>
        <taxon>Cymbomonas</taxon>
    </lineage>
</organism>
<gene>
    <name evidence="1" type="ORF">CYMTET_23348</name>
</gene>
<dbReference type="Proteomes" id="UP001190700">
    <property type="component" value="Unassembled WGS sequence"/>
</dbReference>
<dbReference type="EMBL" id="LGRX02012006">
    <property type="protein sequence ID" value="KAK3268129.1"/>
    <property type="molecule type" value="Genomic_DNA"/>
</dbReference>